<dbReference type="HOGENOM" id="CLU_166381_0_0_1"/>
<dbReference type="EnsemblPlants" id="AET04554">
    <property type="protein sequence ID" value="AET04554"/>
    <property type="gene ID" value="MTR_8g091490"/>
</dbReference>
<reference evidence="2 4" key="2">
    <citation type="journal article" date="2014" name="BMC Genomics">
        <title>An improved genome release (version Mt4.0) for the model legume Medicago truncatula.</title>
        <authorList>
            <person name="Tang H."/>
            <person name="Krishnakumar V."/>
            <person name="Bidwell S."/>
            <person name="Rosen B."/>
            <person name="Chan A."/>
            <person name="Zhou S."/>
            <person name="Gentzbittel L."/>
            <person name="Childs K.L."/>
            <person name="Yandell M."/>
            <person name="Gundlach H."/>
            <person name="Mayer K.F."/>
            <person name="Schwartz D.C."/>
            <person name="Town C.D."/>
        </authorList>
    </citation>
    <scope>GENOME REANNOTATION</scope>
    <source>
        <strain evidence="3 4">cv. Jemalong A17</strain>
    </source>
</reference>
<sequence>MENPKRVELTDRAYECVFIGYAINREIYRFYDLNNLEKLRKKELIKSMNFMVYTLEEDPINLKEAITSLDAELWPEAINDEMDFLESNKT</sequence>
<dbReference type="Proteomes" id="UP000002051">
    <property type="component" value="Chromosome 8"/>
</dbReference>
<protein>
    <submittedName>
        <fullName evidence="2">Phytoene synthase</fullName>
    </submittedName>
</protein>
<reference evidence="3" key="3">
    <citation type="submission" date="2015-04" db="UniProtKB">
        <authorList>
            <consortium name="EnsemblPlants"/>
        </authorList>
    </citation>
    <scope>IDENTIFICATION</scope>
    <source>
        <strain evidence="3">cv. Jemalong A17</strain>
    </source>
</reference>
<name>G7LAF5_MEDTR</name>
<accession>G7LAF5</accession>
<accession>A0A0C3Y5L1</accession>
<keyword evidence="4" id="KW-1185">Reference proteome</keyword>
<dbReference type="InterPro" id="IPR057670">
    <property type="entry name" value="SH3_retrovirus"/>
</dbReference>
<dbReference type="PaxDb" id="3880-AET04554"/>
<evidence type="ECO:0000313" key="4">
    <source>
        <dbReference type="Proteomes" id="UP000002051"/>
    </source>
</evidence>
<feature type="domain" description="Retroviral polymerase SH3-like" evidence="1">
    <location>
        <begin position="4"/>
        <end position="35"/>
    </location>
</feature>
<dbReference type="EMBL" id="CM001224">
    <property type="protein sequence ID" value="AET04554.2"/>
    <property type="molecule type" value="Genomic_DNA"/>
</dbReference>
<reference evidence="2 4" key="1">
    <citation type="journal article" date="2011" name="Nature">
        <title>The Medicago genome provides insight into the evolution of rhizobial symbioses.</title>
        <authorList>
            <person name="Young N.D."/>
            <person name="Debelle F."/>
            <person name="Oldroyd G.E."/>
            <person name="Geurts R."/>
            <person name="Cannon S.B."/>
            <person name="Udvardi M.K."/>
            <person name="Benedito V.A."/>
            <person name="Mayer K.F."/>
            <person name="Gouzy J."/>
            <person name="Schoof H."/>
            <person name="Van de Peer Y."/>
            <person name="Proost S."/>
            <person name="Cook D.R."/>
            <person name="Meyers B.C."/>
            <person name="Spannagl M."/>
            <person name="Cheung F."/>
            <person name="De Mita S."/>
            <person name="Krishnakumar V."/>
            <person name="Gundlach H."/>
            <person name="Zhou S."/>
            <person name="Mudge J."/>
            <person name="Bharti A.K."/>
            <person name="Murray J.D."/>
            <person name="Naoumkina M.A."/>
            <person name="Rosen B."/>
            <person name="Silverstein K.A."/>
            <person name="Tang H."/>
            <person name="Rombauts S."/>
            <person name="Zhao P.X."/>
            <person name="Zhou P."/>
            <person name="Barbe V."/>
            <person name="Bardou P."/>
            <person name="Bechner M."/>
            <person name="Bellec A."/>
            <person name="Berger A."/>
            <person name="Berges H."/>
            <person name="Bidwell S."/>
            <person name="Bisseling T."/>
            <person name="Choisne N."/>
            <person name="Couloux A."/>
            <person name="Denny R."/>
            <person name="Deshpande S."/>
            <person name="Dai X."/>
            <person name="Doyle J.J."/>
            <person name="Dudez A.M."/>
            <person name="Farmer A.D."/>
            <person name="Fouteau S."/>
            <person name="Franken C."/>
            <person name="Gibelin C."/>
            <person name="Gish J."/>
            <person name="Goldstein S."/>
            <person name="Gonzalez A.J."/>
            <person name="Green P.J."/>
            <person name="Hallab A."/>
            <person name="Hartog M."/>
            <person name="Hua A."/>
            <person name="Humphray S.J."/>
            <person name="Jeong D.H."/>
            <person name="Jing Y."/>
            <person name="Jocker A."/>
            <person name="Kenton S.M."/>
            <person name="Kim D.J."/>
            <person name="Klee K."/>
            <person name="Lai H."/>
            <person name="Lang C."/>
            <person name="Lin S."/>
            <person name="Macmil S.L."/>
            <person name="Magdelenat G."/>
            <person name="Matthews L."/>
            <person name="McCorrison J."/>
            <person name="Monaghan E.L."/>
            <person name="Mun J.H."/>
            <person name="Najar F.Z."/>
            <person name="Nicholson C."/>
            <person name="Noirot C."/>
            <person name="O'Bleness M."/>
            <person name="Paule C.R."/>
            <person name="Poulain J."/>
            <person name="Prion F."/>
            <person name="Qin B."/>
            <person name="Qu C."/>
            <person name="Retzel E.F."/>
            <person name="Riddle C."/>
            <person name="Sallet E."/>
            <person name="Samain S."/>
            <person name="Samson N."/>
            <person name="Sanders I."/>
            <person name="Saurat O."/>
            <person name="Scarpelli C."/>
            <person name="Schiex T."/>
            <person name="Segurens B."/>
            <person name="Severin A.J."/>
            <person name="Sherrier D.J."/>
            <person name="Shi R."/>
            <person name="Sims S."/>
            <person name="Singer S.R."/>
            <person name="Sinharoy S."/>
            <person name="Sterck L."/>
            <person name="Viollet A."/>
            <person name="Wang B.B."/>
            <person name="Wang K."/>
            <person name="Wang M."/>
            <person name="Wang X."/>
            <person name="Warfsmann J."/>
            <person name="Weissenbach J."/>
            <person name="White D.D."/>
            <person name="White J.D."/>
            <person name="Wiley G.B."/>
            <person name="Wincker P."/>
            <person name="Xing Y."/>
            <person name="Yang L."/>
            <person name="Yao Z."/>
            <person name="Ying F."/>
            <person name="Zhai J."/>
            <person name="Zhou L."/>
            <person name="Zuber A."/>
            <person name="Denarie J."/>
            <person name="Dixon R.A."/>
            <person name="May G.D."/>
            <person name="Schwartz D.C."/>
            <person name="Rogers J."/>
            <person name="Quetier F."/>
            <person name="Town C.D."/>
            <person name="Roe B.A."/>
        </authorList>
    </citation>
    <scope>NUCLEOTIDE SEQUENCE [LARGE SCALE GENOMIC DNA]</scope>
    <source>
        <strain evidence="2">A17</strain>
        <strain evidence="3 4">cv. Jemalong A17</strain>
    </source>
</reference>
<evidence type="ECO:0000259" key="1">
    <source>
        <dbReference type="Pfam" id="PF25597"/>
    </source>
</evidence>
<evidence type="ECO:0000313" key="2">
    <source>
        <dbReference type="EMBL" id="AET04554.2"/>
    </source>
</evidence>
<dbReference type="Pfam" id="PF25597">
    <property type="entry name" value="SH3_retrovirus"/>
    <property type="match status" value="1"/>
</dbReference>
<evidence type="ECO:0000313" key="3">
    <source>
        <dbReference type="EnsemblPlants" id="AET04554"/>
    </source>
</evidence>
<organism evidence="2 4">
    <name type="scientific">Medicago truncatula</name>
    <name type="common">Barrel medic</name>
    <name type="synonym">Medicago tribuloides</name>
    <dbReference type="NCBI Taxonomy" id="3880"/>
    <lineage>
        <taxon>Eukaryota</taxon>
        <taxon>Viridiplantae</taxon>
        <taxon>Streptophyta</taxon>
        <taxon>Embryophyta</taxon>
        <taxon>Tracheophyta</taxon>
        <taxon>Spermatophyta</taxon>
        <taxon>Magnoliopsida</taxon>
        <taxon>eudicotyledons</taxon>
        <taxon>Gunneridae</taxon>
        <taxon>Pentapetalae</taxon>
        <taxon>rosids</taxon>
        <taxon>fabids</taxon>
        <taxon>Fabales</taxon>
        <taxon>Fabaceae</taxon>
        <taxon>Papilionoideae</taxon>
        <taxon>50 kb inversion clade</taxon>
        <taxon>NPAAA clade</taxon>
        <taxon>Hologalegina</taxon>
        <taxon>IRL clade</taxon>
        <taxon>Trifolieae</taxon>
        <taxon>Medicago</taxon>
    </lineage>
</organism>
<gene>
    <name evidence="2" type="ordered locus">MTR_8g091490</name>
</gene>
<proteinExistence type="predicted"/>
<dbReference type="AlphaFoldDB" id="G7LAF5"/>